<feature type="domain" description="Peptidase M24" evidence="8">
    <location>
        <begin position="11"/>
        <end position="242"/>
    </location>
</feature>
<dbReference type="EC" id="3.4.11.18" evidence="6 7"/>
<evidence type="ECO:0000259" key="8">
    <source>
        <dbReference type="Pfam" id="PF00557"/>
    </source>
</evidence>
<organism evidence="9 10">
    <name type="scientific">Candidatus Ornithospirochaeta stercoripullorum</name>
    <dbReference type="NCBI Taxonomy" id="2840899"/>
    <lineage>
        <taxon>Bacteria</taxon>
        <taxon>Pseudomonadati</taxon>
        <taxon>Spirochaetota</taxon>
        <taxon>Spirochaetia</taxon>
        <taxon>Spirochaetales</taxon>
        <taxon>Spirochaetaceae</taxon>
        <taxon>Spirochaetaceae incertae sedis</taxon>
        <taxon>Candidatus Ornithospirochaeta</taxon>
    </lineage>
</organism>
<evidence type="ECO:0000256" key="6">
    <source>
        <dbReference type="HAMAP-Rule" id="MF_01974"/>
    </source>
</evidence>
<sequence length="251" mass="27554">MIQLKSEKDIEGIRISGKLLAELFEEVGPQIEAGMSTLDVDSLCHDFMKRHHATGPCKGYMGYPNVTCISVNDMVIHGIPSKHEILKDGDIVSIDICLEKNGYISDSTHTYEIGKVSDDVHQLNEVTHKCLYLGIEAAGKQHARIQDIGAAVSGYARKFGYGVVRDYCGHGVGLDIHEEPEVPNYVSLANPNPRLRPGMVIAIEPMINMGTYKVKTLSDGWGVKTLDGKPACHWEHTIAITDSGLEILTEL</sequence>
<dbReference type="InterPro" id="IPR000994">
    <property type="entry name" value="Pept_M24"/>
</dbReference>
<comment type="cofactor">
    <cofactor evidence="6">
        <name>Co(2+)</name>
        <dbReference type="ChEBI" id="CHEBI:48828"/>
    </cofactor>
    <cofactor evidence="6">
        <name>Zn(2+)</name>
        <dbReference type="ChEBI" id="CHEBI:29105"/>
    </cofactor>
    <cofactor evidence="6">
        <name>Mn(2+)</name>
        <dbReference type="ChEBI" id="CHEBI:29035"/>
    </cofactor>
    <cofactor evidence="6">
        <name>Fe(2+)</name>
        <dbReference type="ChEBI" id="CHEBI:29033"/>
    </cofactor>
    <text evidence="6">Binds 2 divalent metal cations per subunit. Has a high-affinity and a low affinity metal-binding site. The true nature of the physiological cofactor is under debate. The enzyme is active with cobalt, zinc, manganese or divalent iron ions. Most likely, methionine aminopeptidases function as mononuclear Fe(2+)-metalloproteases under physiological conditions, and the catalytically relevant metal-binding site has been assigned to the histidine-containing high-affinity site.</text>
</comment>
<reference evidence="9" key="2">
    <citation type="journal article" date="2021" name="PeerJ">
        <title>Extensive microbial diversity within the chicken gut microbiome revealed by metagenomics and culture.</title>
        <authorList>
            <person name="Gilroy R."/>
            <person name="Ravi A."/>
            <person name="Getino M."/>
            <person name="Pursley I."/>
            <person name="Horton D.L."/>
            <person name="Alikhan N.F."/>
            <person name="Baker D."/>
            <person name="Gharbi K."/>
            <person name="Hall N."/>
            <person name="Watson M."/>
            <person name="Adriaenssens E.M."/>
            <person name="Foster-Nyarko E."/>
            <person name="Jarju S."/>
            <person name="Secka A."/>
            <person name="Antonio M."/>
            <person name="Oren A."/>
            <person name="Chaudhuri R.R."/>
            <person name="La Ragione R."/>
            <person name="Hildebrand F."/>
            <person name="Pallen M.J."/>
        </authorList>
    </citation>
    <scope>NUCLEOTIDE SEQUENCE</scope>
    <source>
        <strain evidence="9">7293</strain>
    </source>
</reference>
<name>A0A9D9DZ53_9SPIO</name>
<dbReference type="HAMAP" id="MF_01974">
    <property type="entry name" value="MetAP_1"/>
    <property type="match status" value="1"/>
</dbReference>
<evidence type="ECO:0000256" key="4">
    <source>
        <dbReference type="ARBA" id="ARBA00022723"/>
    </source>
</evidence>
<evidence type="ECO:0000256" key="7">
    <source>
        <dbReference type="RuleBase" id="RU003653"/>
    </source>
</evidence>
<reference evidence="9" key="1">
    <citation type="submission" date="2020-10" db="EMBL/GenBank/DDBJ databases">
        <authorList>
            <person name="Gilroy R."/>
        </authorList>
    </citation>
    <scope>NUCLEOTIDE SEQUENCE</scope>
    <source>
        <strain evidence="9">7293</strain>
    </source>
</reference>
<feature type="binding site" evidence="6">
    <location>
        <position position="177"/>
    </location>
    <ligand>
        <name>substrate</name>
    </ligand>
</feature>
<comment type="subunit">
    <text evidence="6">Monomer.</text>
</comment>
<feature type="binding site" evidence="6">
    <location>
        <position position="235"/>
    </location>
    <ligand>
        <name>a divalent metal cation</name>
        <dbReference type="ChEBI" id="CHEBI:60240"/>
        <label>2</label>
        <note>catalytic</note>
    </ligand>
</feature>
<dbReference type="SUPFAM" id="SSF55920">
    <property type="entry name" value="Creatinase/aminopeptidase"/>
    <property type="match status" value="1"/>
</dbReference>
<dbReference type="EMBL" id="JADIMT010000080">
    <property type="protein sequence ID" value="MBO8436689.1"/>
    <property type="molecule type" value="Genomic_DNA"/>
</dbReference>
<dbReference type="AlphaFoldDB" id="A0A9D9DZ53"/>
<feature type="binding site" evidence="6">
    <location>
        <position position="106"/>
    </location>
    <ligand>
        <name>a divalent metal cation</name>
        <dbReference type="ChEBI" id="CHEBI:60240"/>
        <label>1</label>
    </ligand>
</feature>
<gene>
    <name evidence="6 9" type="primary">map</name>
    <name evidence="9" type="ORF">IAA97_06895</name>
</gene>
<protein>
    <recommendedName>
        <fullName evidence="6 7">Methionine aminopeptidase</fullName>
        <shortName evidence="6">MAP</shortName>
        <shortName evidence="6">MetAP</shortName>
        <ecNumber evidence="6 7">3.4.11.18</ecNumber>
    </recommendedName>
    <alternativeName>
        <fullName evidence="6">Peptidase M</fullName>
    </alternativeName>
</protein>
<dbReference type="GO" id="GO:0070006">
    <property type="term" value="F:metalloaminopeptidase activity"/>
    <property type="evidence" value="ECO:0007669"/>
    <property type="project" value="UniProtKB-UniRule"/>
</dbReference>
<keyword evidence="2 6" id="KW-0031">Aminopeptidase</keyword>
<dbReference type="Proteomes" id="UP000823615">
    <property type="component" value="Unassembled WGS sequence"/>
</dbReference>
<dbReference type="InterPro" id="IPR036005">
    <property type="entry name" value="Creatinase/aminopeptidase-like"/>
</dbReference>
<dbReference type="NCBIfam" id="TIGR00500">
    <property type="entry name" value="met_pdase_I"/>
    <property type="match status" value="1"/>
</dbReference>
<dbReference type="GO" id="GO:0004239">
    <property type="term" value="F:initiator methionyl aminopeptidase activity"/>
    <property type="evidence" value="ECO:0007669"/>
    <property type="project" value="UniProtKB-UniRule"/>
</dbReference>
<dbReference type="Gene3D" id="3.90.230.10">
    <property type="entry name" value="Creatinase/methionine aminopeptidase superfamily"/>
    <property type="match status" value="1"/>
</dbReference>
<feature type="binding site" evidence="6">
    <location>
        <position position="106"/>
    </location>
    <ligand>
        <name>a divalent metal cation</name>
        <dbReference type="ChEBI" id="CHEBI:60240"/>
        <label>2</label>
        <note>catalytic</note>
    </ligand>
</feature>
<dbReference type="PRINTS" id="PR00599">
    <property type="entry name" value="MAPEPTIDASE"/>
</dbReference>
<comment type="caution">
    <text evidence="9">The sequence shown here is derived from an EMBL/GenBank/DDBJ whole genome shotgun (WGS) entry which is preliminary data.</text>
</comment>
<keyword evidence="3 6" id="KW-0645">Protease</keyword>
<dbReference type="InterPro" id="IPR001714">
    <property type="entry name" value="Pept_M24_MAP"/>
</dbReference>
<dbReference type="CDD" id="cd01086">
    <property type="entry name" value="MetAP1"/>
    <property type="match status" value="1"/>
</dbReference>
<comment type="catalytic activity">
    <reaction evidence="6 7">
        <text>Release of N-terminal amino acids, preferentially methionine, from peptides and arylamides.</text>
        <dbReference type="EC" id="3.4.11.18"/>
    </reaction>
</comment>
<feature type="binding site" evidence="6">
    <location>
        <position position="77"/>
    </location>
    <ligand>
        <name>substrate</name>
    </ligand>
</feature>
<keyword evidence="5 6" id="KW-0378">Hydrolase</keyword>
<dbReference type="InterPro" id="IPR002467">
    <property type="entry name" value="Pept_M24A_MAP1"/>
</dbReference>
<evidence type="ECO:0000256" key="3">
    <source>
        <dbReference type="ARBA" id="ARBA00022670"/>
    </source>
</evidence>
<dbReference type="Pfam" id="PF00557">
    <property type="entry name" value="Peptidase_M24"/>
    <property type="match status" value="1"/>
</dbReference>
<dbReference type="PANTHER" id="PTHR43330:SF27">
    <property type="entry name" value="METHIONINE AMINOPEPTIDASE"/>
    <property type="match status" value="1"/>
</dbReference>
<proteinExistence type="inferred from homology"/>
<feature type="binding site" evidence="6">
    <location>
        <position position="170"/>
    </location>
    <ligand>
        <name>a divalent metal cation</name>
        <dbReference type="ChEBI" id="CHEBI:60240"/>
        <label>2</label>
        <note>catalytic</note>
    </ligand>
</feature>
<evidence type="ECO:0000313" key="10">
    <source>
        <dbReference type="Proteomes" id="UP000823615"/>
    </source>
</evidence>
<dbReference type="PANTHER" id="PTHR43330">
    <property type="entry name" value="METHIONINE AMINOPEPTIDASE"/>
    <property type="match status" value="1"/>
</dbReference>
<keyword evidence="4 6" id="KW-0479">Metal-binding</keyword>
<comment type="function">
    <text evidence="1 6">Removes the N-terminal methionine from nascent proteins. The N-terminal methionine is often cleaved when the second residue in the primary sequence is small and uncharged (Met-Ala-, Cys, Gly, Pro, Ser, Thr, or Val). Requires deformylation of the N(alpha)-formylated initiator methionine before it can be hydrolyzed.</text>
</comment>
<evidence type="ECO:0000313" key="9">
    <source>
        <dbReference type="EMBL" id="MBO8436689.1"/>
    </source>
</evidence>
<feature type="binding site" evidence="6">
    <location>
        <position position="204"/>
    </location>
    <ligand>
        <name>a divalent metal cation</name>
        <dbReference type="ChEBI" id="CHEBI:60240"/>
        <label>2</label>
        <note>catalytic</note>
    </ligand>
</feature>
<evidence type="ECO:0000256" key="2">
    <source>
        <dbReference type="ARBA" id="ARBA00022438"/>
    </source>
</evidence>
<dbReference type="PROSITE" id="PS00680">
    <property type="entry name" value="MAP_1"/>
    <property type="match status" value="1"/>
</dbReference>
<dbReference type="GO" id="GO:0046872">
    <property type="term" value="F:metal ion binding"/>
    <property type="evidence" value="ECO:0007669"/>
    <property type="project" value="UniProtKB-UniRule"/>
</dbReference>
<evidence type="ECO:0000256" key="1">
    <source>
        <dbReference type="ARBA" id="ARBA00002521"/>
    </source>
</evidence>
<dbReference type="GO" id="GO:0005829">
    <property type="term" value="C:cytosol"/>
    <property type="evidence" value="ECO:0007669"/>
    <property type="project" value="TreeGrafter"/>
</dbReference>
<evidence type="ECO:0000256" key="5">
    <source>
        <dbReference type="ARBA" id="ARBA00022801"/>
    </source>
</evidence>
<dbReference type="GO" id="GO:0006508">
    <property type="term" value="P:proteolysis"/>
    <property type="evidence" value="ECO:0007669"/>
    <property type="project" value="UniProtKB-KW"/>
</dbReference>
<feature type="binding site" evidence="6">
    <location>
        <position position="235"/>
    </location>
    <ligand>
        <name>a divalent metal cation</name>
        <dbReference type="ChEBI" id="CHEBI:60240"/>
        <label>1</label>
    </ligand>
</feature>
<accession>A0A9D9DZ53</accession>
<feature type="binding site" evidence="6">
    <location>
        <position position="95"/>
    </location>
    <ligand>
        <name>a divalent metal cation</name>
        <dbReference type="ChEBI" id="CHEBI:60240"/>
        <label>1</label>
    </ligand>
</feature>
<comment type="similarity">
    <text evidence="6">Belongs to the peptidase M24A family. Methionine aminopeptidase type 1 subfamily.</text>
</comment>